<evidence type="ECO:0000313" key="1">
    <source>
        <dbReference type="EMBL" id="RAQ28190.1"/>
    </source>
</evidence>
<sequence>MHFHFLSLHPTVYCFYYSPVILPRKPAFDSLSPQIFIRRPRSCRLCPDKTRARPAKAPLCIAAGGQR</sequence>
<dbReference type="AlphaFoldDB" id="A0A328UEZ7"/>
<protein>
    <submittedName>
        <fullName evidence="1">Uncharacterized protein</fullName>
    </submittedName>
</protein>
<name>A0A328UEZ7_9FIRM</name>
<dbReference type="EMBL" id="QLYR01000007">
    <property type="protein sequence ID" value="RAQ28190.1"/>
    <property type="molecule type" value="Genomic_DNA"/>
</dbReference>
<comment type="caution">
    <text evidence="1">The sequence shown here is derived from an EMBL/GenBank/DDBJ whole genome shotgun (WGS) entry which is preliminary data.</text>
</comment>
<organism evidence="1 2">
    <name type="scientific">Hydrogeniiclostridium mannosilyticum</name>
    <dbReference type="NCBI Taxonomy" id="2764322"/>
    <lineage>
        <taxon>Bacteria</taxon>
        <taxon>Bacillati</taxon>
        <taxon>Bacillota</taxon>
        <taxon>Clostridia</taxon>
        <taxon>Eubacteriales</taxon>
        <taxon>Acutalibacteraceae</taxon>
        <taxon>Hydrogeniiclostridium</taxon>
    </lineage>
</organism>
<reference evidence="1 2" key="1">
    <citation type="submission" date="2018-06" db="EMBL/GenBank/DDBJ databases">
        <title>Noncontiguous genome sequence of Ruminococcaceae bacterium ASD2818.</title>
        <authorList>
            <person name="Chaplin A.V."/>
            <person name="Sokolova S.R."/>
            <person name="Kochetkova T.O."/>
            <person name="Goltsov A.Y."/>
            <person name="Trofimov D.Y."/>
            <person name="Efimov B.A."/>
        </authorList>
    </citation>
    <scope>NUCLEOTIDE SEQUENCE [LARGE SCALE GENOMIC DNA]</scope>
    <source>
        <strain evidence="1 2">ASD2818</strain>
    </source>
</reference>
<gene>
    <name evidence="1" type="ORF">DPQ25_10595</name>
</gene>
<evidence type="ECO:0000313" key="2">
    <source>
        <dbReference type="Proteomes" id="UP000249377"/>
    </source>
</evidence>
<keyword evidence="2" id="KW-1185">Reference proteome</keyword>
<proteinExistence type="predicted"/>
<dbReference type="Proteomes" id="UP000249377">
    <property type="component" value="Unassembled WGS sequence"/>
</dbReference>
<accession>A0A328UEZ7</accession>